<dbReference type="RefSeq" id="WP_184169072.1">
    <property type="nucleotide sequence ID" value="NZ_JACHLN010000003.1"/>
</dbReference>
<accession>A0A7W7K4M7</accession>
<reference evidence="1 2" key="1">
    <citation type="submission" date="2020-08" db="EMBL/GenBank/DDBJ databases">
        <title>Functional genomics of gut bacteria from endangered species of beetles.</title>
        <authorList>
            <person name="Carlos-Shanley C."/>
        </authorList>
    </citation>
    <scope>NUCLEOTIDE SEQUENCE [LARGE SCALE GENOMIC DNA]</scope>
    <source>
        <strain evidence="1 2">S00224</strain>
    </source>
</reference>
<comment type="caution">
    <text evidence="1">The sequence shown here is derived from an EMBL/GenBank/DDBJ whole genome shotgun (WGS) entry which is preliminary data.</text>
</comment>
<proteinExistence type="predicted"/>
<dbReference type="EMBL" id="JACHLN010000003">
    <property type="protein sequence ID" value="MBB4840627.1"/>
    <property type="molecule type" value="Genomic_DNA"/>
</dbReference>
<name>A0A7W7K4M7_9SPHN</name>
<dbReference type="AlphaFoldDB" id="A0A7W7K4M7"/>
<gene>
    <name evidence="1" type="ORF">HNP52_003719</name>
</gene>
<evidence type="ECO:0000313" key="1">
    <source>
        <dbReference type="EMBL" id="MBB4840627.1"/>
    </source>
</evidence>
<keyword evidence="2" id="KW-1185">Reference proteome</keyword>
<evidence type="ECO:0000313" key="2">
    <source>
        <dbReference type="Proteomes" id="UP000575241"/>
    </source>
</evidence>
<organism evidence="1 2">
    <name type="scientific">Sphingomonas kyeonggiensis</name>
    <dbReference type="NCBI Taxonomy" id="1268553"/>
    <lineage>
        <taxon>Bacteria</taxon>
        <taxon>Pseudomonadati</taxon>
        <taxon>Pseudomonadota</taxon>
        <taxon>Alphaproteobacteria</taxon>
        <taxon>Sphingomonadales</taxon>
        <taxon>Sphingomonadaceae</taxon>
        <taxon>Sphingomonas</taxon>
    </lineage>
</organism>
<protein>
    <submittedName>
        <fullName evidence="1">Uncharacterized protein</fullName>
    </submittedName>
</protein>
<dbReference type="Proteomes" id="UP000575241">
    <property type="component" value="Unassembled WGS sequence"/>
</dbReference>
<sequence>MANQPDYRAQAAKCRAEAEAATLDNVREQRLRAEAAWLDMALRQEQVARSRIAREAASPAVQTITQETT</sequence>